<feature type="region of interest" description="Disordered" evidence="1">
    <location>
        <begin position="90"/>
        <end position="123"/>
    </location>
</feature>
<evidence type="ECO:0000313" key="2">
    <source>
        <dbReference type="EMBL" id="CAD9308728.1"/>
    </source>
</evidence>
<evidence type="ECO:0000256" key="1">
    <source>
        <dbReference type="SAM" id="MobiDB-lite"/>
    </source>
</evidence>
<sequence>MIDSCNLVGSSRNAHTGSSKWEEYHAWTLEMQLLMDRIAFWQKFRKRRDGRQISLKLLRRVAEKTLVPIGSREAASGEIAARKEYYKLKEKNKERRSGKRGLQKKQMNVPMKEMRRKNRFSAI</sequence>
<accession>A0A7S1YLV5</accession>
<feature type="compositionally biased region" description="Basic residues" evidence="1">
    <location>
        <begin position="114"/>
        <end position="123"/>
    </location>
</feature>
<name>A0A7S1YLV5_9STRA</name>
<organism evidence="2">
    <name type="scientific">Grammatophora oceanica</name>
    <dbReference type="NCBI Taxonomy" id="210454"/>
    <lineage>
        <taxon>Eukaryota</taxon>
        <taxon>Sar</taxon>
        <taxon>Stramenopiles</taxon>
        <taxon>Ochrophyta</taxon>
        <taxon>Bacillariophyta</taxon>
        <taxon>Fragilariophyceae</taxon>
        <taxon>Fragilariophycidae</taxon>
        <taxon>Rhabdonematales</taxon>
        <taxon>Grammatophoraceae</taxon>
        <taxon>Grammatophora</taxon>
    </lineage>
</organism>
<proteinExistence type="predicted"/>
<protein>
    <submittedName>
        <fullName evidence="2">Uncharacterized protein</fullName>
    </submittedName>
</protein>
<dbReference type="EMBL" id="HBGK01048937">
    <property type="protein sequence ID" value="CAD9308728.1"/>
    <property type="molecule type" value="Transcribed_RNA"/>
</dbReference>
<dbReference type="AlphaFoldDB" id="A0A7S1YLV5"/>
<reference evidence="2" key="1">
    <citation type="submission" date="2021-01" db="EMBL/GenBank/DDBJ databases">
        <authorList>
            <person name="Corre E."/>
            <person name="Pelletier E."/>
            <person name="Niang G."/>
            <person name="Scheremetjew M."/>
            <person name="Finn R."/>
            <person name="Kale V."/>
            <person name="Holt S."/>
            <person name="Cochrane G."/>
            <person name="Meng A."/>
            <person name="Brown T."/>
            <person name="Cohen L."/>
        </authorList>
    </citation>
    <scope>NUCLEOTIDE SEQUENCE</scope>
    <source>
        <strain evidence="2">CCMP 410</strain>
    </source>
</reference>
<gene>
    <name evidence="2" type="ORF">GOCE00092_LOCUS25662</name>
</gene>